<dbReference type="PANTHER" id="PTHR33121">
    <property type="entry name" value="CYCLIC DI-GMP PHOSPHODIESTERASE PDEF"/>
    <property type="match status" value="1"/>
</dbReference>
<dbReference type="InterPro" id="IPR001789">
    <property type="entry name" value="Sig_transdc_resp-reg_receiver"/>
</dbReference>
<dbReference type="GO" id="GO:0071111">
    <property type="term" value="F:cyclic-guanylate-specific phosphodiesterase activity"/>
    <property type="evidence" value="ECO:0007669"/>
    <property type="project" value="InterPro"/>
</dbReference>
<dbReference type="PROSITE" id="PS50110">
    <property type="entry name" value="RESPONSE_REGULATORY"/>
    <property type="match status" value="1"/>
</dbReference>
<organism evidence="4 5">
    <name type="scientific">Rhizobium gallicum bv. gallicum R602sp</name>
    <dbReference type="NCBI Taxonomy" id="1041138"/>
    <lineage>
        <taxon>Bacteria</taxon>
        <taxon>Pseudomonadati</taxon>
        <taxon>Pseudomonadota</taxon>
        <taxon>Alphaproteobacteria</taxon>
        <taxon>Hyphomicrobiales</taxon>
        <taxon>Rhizobiaceae</taxon>
        <taxon>Rhizobium/Agrobacterium group</taxon>
        <taxon>Rhizobium</taxon>
    </lineage>
</organism>
<dbReference type="CDD" id="cd01948">
    <property type="entry name" value="EAL"/>
    <property type="match status" value="1"/>
</dbReference>
<evidence type="ECO:0000259" key="2">
    <source>
        <dbReference type="PROSITE" id="PS50110"/>
    </source>
</evidence>
<keyword evidence="4" id="KW-0614">Plasmid</keyword>
<dbReference type="KEGG" id="rga:RGR602_PB00481"/>
<geneLocation type="plasmid" evidence="4 5">
    <name>pRgalR602b</name>
</geneLocation>
<dbReference type="SMART" id="SM00448">
    <property type="entry name" value="REC"/>
    <property type="match status" value="1"/>
</dbReference>
<proteinExistence type="predicted"/>
<name>A0A0B4XB95_9HYPH</name>
<dbReference type="Gene3D" id="3.40.50.2300">
    <property type="match status" value="1"/>
</dbReference>
<evidence type="ECO:0000313" key="5">
    <source>
        <dbReference type="Proteomes" id="UP000031368"/>
    </source>
</evidence>
<dbReference type="Gene3D" id="3.20.20.450">
    <property type="entry name" value="EAL domain"/>
    <property type="match status" value="1"/>
</dbReference>
<keyword evidence="5" id="KW-1185">Reference proteome</keyword>
<dbReference type="AlphaFoldDB" id="A0A0B4XB95"/>
<dbReference type="InterPro" id="IPR001633">
    <property type="entry name" value="EAL_dom"/>
</dbReference>
<dbReference type="HOGENOM" id="CLU_000445_70_2_5"/>
<dbReference type="InterPro" id="IPR011006">
    <property type="entry name" value="CheY-like_superfamily"/>
</dbReference>
<gene>
    <name evidence="4" type="ORF">RGR602_PB00481</name>
</gene>
<protein>
    <submittedName>
        <fullName evidence="4">Response regulator EAL domain-containing protein</fullName>
    </submittedName>
</protein>
<dbReference type="EMBL" id="CP006879">
    <property type="protein sequence ID" value="AJD44010.1"/>
    <property type="molecule type" value="Genomic_DNA"/>
</dbReference>
<dbReference type="Proteomes" id="UP000031368">
    <property type="component" value="Plasmid pRgalR602b"/>
</dbReference>
<dbReference type="SUPFAM" id="SSF52172">
    <property type="entry name" value="CheY-like"/>
    <property type="match status" value="1"/>
</dbReference>
<dbReference type="InterPro" id="IPR050706">
    <property type="entry name" value="Cyclic-di-GMP_PDE-like"/>
</dbReference>
<dbReference type="GO" id="GO:0000160">
    <property type="term" value="P:phosphorelay signal transduction system"/>
    <property type="evidence" value="ECO:0007669"/>
    <property type="project" value="InterPro"/>
</dbReference>
<evidence type="ECO:0000259" key="3">
    <source>
        <dbReference type="PROSITE" id="PS50883"/>
    </source>
</evidence>
<dbReference type="CDD" id="cd00156">
    <property type="entry name" value="REC"/>
    <property type="match status" value="1"/>
</dbReference>
<accession>A0A0B4XB95</accession>
<evidence type="ECO:0000313" key="4">
    <source>
        <dbReference type="EMBL" id="AJD44010.1"/>
    </source>
</evidence>
<dbReference type="SMART" id="SM00052">
    <property type="entry name" value="EAL"/>
    <property type="match status" value="1"/>
</dbReference>
<feature type="domain" description="Response regulatory" evidence="2">
    <location>
        <begin position="2"/>
        <end position="121"/>
    </location>
</feature>
<dbReference type="RefSeq" id="WP_040114395.1">
    <property type="nucleotide sequence ID" value="NZ_CP006879.1"/>
</dbReference>
<feature type="modified residue" description="4-aspartylphosphate" evidence="1">
    <location>
        <position position="51"/>
    </location>
</feature>
<dbReference type="InterPro" id="IPR035919">
    <property type="entry name" value="EAL_sf"/>
</dbReference>
<sequence length="388" mass="42674">MKAVLIDDDPEVCHLLQVQLQHIGVEARAVTTISDMLDAVRRENPDIVFVDLSLGDADGIDVFHMLRDLRFMGPIIIVSGHPEMVLRHAKDIALRMGLDAKATLRKPFKLQDLRRVLNEATNVTSTIARVNKPSPDATLREALQKDWINFWFQPQVDLKTGLIVGAECLARIRHPSDGLVFPGQFLPTADDDDLHELTIRAADAAAKAASLDLRDGVPLRFSINVSTHSMKQPGLIFQLKRMCAVSALDLTLEITESDRGDSSVCRAFATRAVLHGFKISIDDFGSGYATFERLRHTPFSELKLDRSVVNGCSGDRALRNICVATIQLAHGFNAHAVAEGVETPEDAATLAEIGCDVAQGYFYAPALPLDEFAAYVRFPKKILPRGNS</sequence>
<dbReference type="PROSITE" id="PS50883">
    <property type="entry name" value="EAL"/>
    <property type="match status" value="1"/>
</dbReference>
<evidence type="ECO:0000256" key="1">
    <source>
        <dbReference type="PROSITE-ProRule" id="PRU00169"/>
    </source>
</evidence>
<reference evidence="4 5" key="1">
    <citation type="submission" date="2013-11" db="EMBL/GenBank/DDBJ databases">
        <title>Complete genome sequence of Rhizobium gallicum bv. gallicum R602.</title>
        <authorList>
            <person name="Bustos P."/>
            <person name="Santamaria R.I."/>
            <person name="Lozano L."/>
            <person name="Acosta J.L."/>
            <person name="Ormeno-Orrillo E."/>
            <person name="Rogel M.A."/>
            <person name="Romero D."/>
            <person name="Cevallos M.A."/>
            <person name="Martinez-Romero E."/>
            <person name="Gonzalez V."/>
        </authorList>
    </citation>
    <scope>NUCLEOTIDE SEQUENCE [LARGE SCALE GENOMIC DNA]</scope>
    <source>
        <strain evidence="4 5">R602</strain>
        <plasmid evidence="4 5">pRgalR602b</plasmid>
    </source>
</reference>
<feature type="domain" description="EAL" evidence="3">
    <location>
        <begin position="132"/>
        <end position="380"/>
    </location>
</feature>
<dbReference type="Pfam" id="PF00563">
    <property type="entry name" value="EAL"/>
    <property type="match status" value="1"/>
</dbReference>
<dbReference type="SUPFAM" id="SSF141868">
    <property type="entry name" value="EAL domain-like"/>
    <property type="match status" value="1"/>
</dbReference>
<dbReference type="PANTHER" id="PTHR33121:SF70">
    <property type="entry name" value="SIGNALING PROTEIN YKOW"/>
    <property type="match status" value="1"/>
</dbReference>
<keyword evidence="1" id="KW-0597">Phosphoprotein</keyword>
<dbReference type="Pfam" id="PF00072">
    <property type="entry name" value="Response_reg"/>
    <property type="match status" value="1"/>
</dbReference>